<reference evidence="2" key="2">
    <citation type="journal article" date="2015" name="Data Brief">
        <title>Shoot transcriptome of the giant reed, Arundo donax.</title>
        <authorList>
            <person name="Barrero R.A."/>
            <person name="Guerrero F.D."/>
            <person name="Moolhuijzen P."/>
            <person name="Goolsby J.A."/>
            <person name="Tidwell J."/>
            <person name="Bellgard S.E."/>
            <person name="Bellgard M.I."/>
        </authorList>
    </citation>
    <scope>NUCLEOTIDE SEQUENCE</scope>
    <source>
        <tissue evidence="2">Shoot tissue taken approximately 20 cm above the soil surface</tissue>
    </source>
</reference>
<organism evidence="2">
    <name type="scientific">Arundo donax</name>
    <name type="common">Giant reed</name>
    <name type="synonym">Donax arundinaceus</name>
    <dbReference type="NCBI Taxonomy" id="35708"/>
    <lineage>
        <taxon>Eukaryota</taxon>
        <taxon>Viridiplantae</taxon>
        <taxon>Streptophyta</taxon>
        <taxon>Embryophyta</taxon>
        <taxon>Tracheophyta</taxon>
        <taxon>Spermatophyta</taxon>
        <taxon>Magnoliopsida</taxon>
        <taxon>Liliopsida</taxon>
        <taxon>Poales</taxon>
        <taxon>Poaceae</taxon>
        <taxon>PACMAD clade</taxon>
        <taxon>Arundinoideae</taxon>
        <taxon>Arundineae</taxon>
        <taxon>Arundo</taxon>
    </lineage>
</organism>
<feature type="region of interest" description="Disordered" evidence="1">
    <location>
        <begin position="1"/>
        <end position="22"/>
    </location>
</feature>
<feature type="compositionally biased region" description="Pro residues" evidence="1">
    <location>
        <begin position="1"/>
        <end position="12"/>
    </location>
</feature>
<accession>A0A0A9EZQ8</accession>
<dbReference type="AlphaFoldDB" id="A0A0A9EZQ8"/>
<name>A0A0A9EZQ8_ARUDO</name>
<proteinExistence type="predicted"/>
<reference evidence="2" key="1">
    <citation type="submission" date="2014-09" db="EMBL/GenBank/DDBJ databases">
        <authorList>
            <person name="Magalhaes I.L.F."/>
            <person name="Oliveira U."/>
            <person name="Santos F.R."/>
            <person name="Vidigal T.H.D.A."/>
            <person name="Brescovit A.D."/>
            <person name="Santos A.J."/>
        </authorList>
    </citation>
    <scope>NUCLEOTIDE SEQUENCE</scope>
    <source>
        <tissue evidence="2">Shoot tissue taken approximately 20 cm above the soil surface</tissue>
    </source>
</reference>
<sequence>MLLPHCPHPPGPSSHVSSADTTNARTSGFAAAVRGSSSEYVGDRGCWYVCVRSR</sequence>
<evidence type="ECO:0000256" key="1">
    <source>
        <dbReference type="SAM" id="MobiDB-lite"/>
    </source>
</evidence>
<dbReference type="EMBL" id="GBRH01193437">
    <property type="protein sequence ID" value="JAE04459.1"/>
    <property type="molecule type" value="Transcribed_RNA"/>
</dbReference>
<protein>
    <submittedName>
        <fullName evidence="2">GUN16</fullName>
    </submittedName>
</protein>
<evidence type="ECO:0000313" key="2">
    <source>
        <dbReference type="EMBL" id="JAE04459.1"/>
    </source>
</evidence>